<dbReference type="Proteomes" id="UP000005408">
    <property type="component" value="Unassembled WGS sequence"/>
</dbReference>
<dbReference type="InterPro" id="IPR036961">
    <property type="entry name" value="Kinesin_motor_dom_sf"/>
</dbReference>
<evidence type="ECO:0000256" key="2">
    <source>
        <dbReference type="ARBA" id="ARBA00022490"/>
    </source>
</evidence>
<evidence type="ECO:0000256" key="3">
    <source>
        <dbReference type="ARBA" id="ARBA00022701"/>
    </source>
</evidence>
<evidence type="ECO:0000256" key="11">
    <source>
        <dbReference type="SAM" id="Coils"/>
    </source>
</evidence>
<dbReference type="GO" id="GO:0005819">
    <property type="term" value="C:spindle"/>
    <property type="evidence" value="ECO:0007669"/>
    <property type="project" value="UniProtKB-SubCell"/>
</dbReference>
<comment type="similarity">
    <text evidence="9">Belongs to the TRAFAC class myosin-kinesin ATPase superfamily. Kinesin family. KIN-12 subfamily.</text>
</comment>
<dbReference type="EnsemblMetazoa" id="G20807.1">
    <property type="protein sequence ID" value="G20807.1:cds"/>
    <property type="gene ID" value="G20807"/>
</dbReference>
<evidence type="ECO:0000256" key="5">
    <source>
        <dbReference type="ARBA" id="ARBA00022840"/>
    </source>
</evidence>
<evidence type="ECO:0000256" key="10">
    <source>
        <dbReference type="PROSITE-ProRule" id="PRU00283"/>
    </source>
</evidence>
<comment type="subcellular location">
    <subcellularLocation>
        <location evidence="1">Cytoplasm</location>
        <location evidence="1">Cytoskeleton</location>
        <location evidence="1">Spindle</location>
    </subcellularLocation>
</comment>
<dbReference type="Pfam" id="PF00225">
    <property type="entry name" value="Kinesin"/>
    <property type="match status" value="1"/>
</dbReference>
<keyword evidence="6 11" id="KW-0175">Coiled coil</keyword>
<sequence>MTADNNSTDASDGDAIKVFVRIRPPDSYDNDRGCQPCVSVNDNKTAVIVQSKPDPKTFTFDHVADHEDTQESVFTIMGKKIIESCVKGYNGTIFAYGQTGSGKTYSMIGPSDDVENFQHDLRGVTPRSFEYLFNLISEQQEKGSEFLLKCSFLEIYNEQIYDLMEPSTMTLHLRENMKKGVFVDRLTEISVTSALGAYEVLTSGWINRRVASTSMNRESSRSHAVFTIQIESKQPQGKGVKNMKESQLNLVDLAGSERQKDTNAVGQRLKEAGSINKSLSILGNVIMSLVDIAHGKSRHIPYRDSRLTFLLRDSLGGNAKTHIIACIHPGSKSFGETLSTLHFARRAKLIKNKAVVNEDTQGNVLSLQQEIKRLKDQLSAFMSGNLTAQPGLTGITATSSSTNCSVPDSDWKERFVRCMLFKERADQKNQILQEKIEQLQDICNKKDKCLQSNKMIVKFRDNNIGRLEKIVKEKQEVEPALQETIADLRSEIETLKYQMDHNPQLTKYAADIQHLKNELKLVRSQGVESLQVDNRKMDELERMYREVLEEQKGEEKPISQTPKLTPSAADNMSKATIEKYKSQVEKLTEENEEMKEKMKQAQDEWEKREMEQQSELASVRKAHADLKFVLESYQIRTQVEHDVMKERHLQVVKTITTPKKVVKKLRNREICAPCSTNSTPSLNDTIPFEENEGIFEQCEPETMTEEHHATLIEEIKQLQEQNGALNQRVMDMETETLQLQQHISKVDHQNAKLTEILERERALLSETTEKLNKLSKSLNQEMDEVKIKSQAFESENRDLKLILRQTEKELEDYKTKYKSQETIVQSQVGEFEDKLGALGLEFEKIQRINEEIIEDKQNLQETLATVQETLDYRECQVQELEEAIADLQKQKQDLQIQIQENLNQSDMNLKDKNKLYNELESTKHELVTVKVMLEQKDETLKTSTSEIQHLERIAAENQEFLSTLMKKIEDKNMEVANMKDTLDSQVRKGEELQAFLSEKEDRICVLESRNNELVLEGESKAEKISSLQEELDQAQENLHNFVSEHEKIEKELVAMKKLLEIKDEELVALRKENSGLFLQLDSSKMEDFKEQINLLKNSELSLQRVSEEIDKLMHDSPMSHRKAYREKRQLDEDRENRSPCKKFLSPVLRLADSERKNMRLSSSDSLNSLENQVLSLKKSALSEISSNRTVKPSEDFTDDSQMDLDQAFVKADSMQAYVSKPKQENMNDV</sequence>
<dbReference type="Gene3D" id="3.40.850.10">
    <property type="entry name" value="Kinesin motor domain"/>
    <property type="match status" value="1"/>
</dbReference>
<dbReference type="PROSITE" id="PS50067">
    <property type="entry name" value="KINESIN_MOTOR_2"/>
    <property type="match status" value="1"/>
</dbReference>
<feature type="binding site" evidence="10">
    <location>
        <begin position="97"/>
        <end position="104"/>
    </location>
    <ligand>
        <name>ATP</name>
        <dbReference type="ChEBI" id="CHEBI:30616"/>
    </ligand>
</feature>
<dbReference type="PRINTS" id="PR00380">
    <property type="entry name" value="KINESINHEAVY"/>
</dbReference>
<dbReference type="SUPFAM" id="SSF52540">
    <property type="entry name" value="P-loop containing nucleoside triphosphate hydrolases"/>
    <property type="match status" value="1"/>
</dbReference>
<keyword evidence="8" id="KW-0206">Cytoskeleton</keyword>
<dbReference type="GO" id="GO:0005874">
    <property type="term" value="C:microtubule"/>
    <property type="evidence" value="ECO:0007669"/>
    <property type="project" value="UniProtKB-KW"/>
</dbReference>
<keyword evidence="5 10" id="KW-0067">ATP-binding</keyword>
<evidence type="ECO:0000313" key="14">
    <source>
        <dbReference type="EnsemblMetazoa" id="G20807.2:cds"/>
    </source>
</evidence>
<name>A0A8W8JTN4_MAGGI</name>
<organism evidence="14 15">
    <name type="scientific">Magallana gigas</name>
    <name type="common">Pacific oyster</name>
    <name type="synonym">Crassostrea gigas</name>
    <dbReference type="NCBI Taxonomy" id="29159"/>
    <lineage>
        <taxon>Eukaryota</taxon>
        <taxon>Metazoa</taxon>
        <taxon>Spiralia</taxon>
        <taxon>Lophotrochozoa</taxon>
        <taxon>Mollusca</taxon>
        <taxon>Bivalvia</taxon>
        <taxon>Autobranchia</taxon>
        <taxon>Pteriomorphia</taxon>
        <taxon>Ostreida</taxon>
        <taxon>Ostreoidea</taxon>
        <taxon>Ostreidae</taxon>
        <taxon>Magallana</taxon>
    </lineage>
</organism>
<feature type="region of interest" description="Disordered" evidence="12">
    <location>
        <begin position="549"/>
        <end position="570"/>
    </location>
</feature>
<dbReference type="GO" id="GO:0003777">
    <property type="term" value="F:microtubule motor activity"/>
    <property type="evidence" value="ECO:0007669"/>
    <property type="project" value="InterPro"/>
</dbReference>
<dbReference type="GO" id="GO:0005813">
    <property type="term" value="C:centrosome"/>
    <property type="evidence" value="ECO:0007669"/>
    <property type="project" value="UniProtKB-ARBA"/>
</dbReference>
<dbReference type="GO" id="GO:0005524">
    <property type="term" value="F:ATP binding"/>
    <property type="evidence" value="ECO:0007669"/>
    <property type="project" value="UniProtKB-UniRule"/>
</dbReference>
<dbReference type="FunFam" id="3.40.850.10:FF:000034">
    <property type="entry name" value="Kinesin family member 15"/>
    <property type="match status" value="1"/>
</dbReference>
<dbReference type="SMART" id="SM00129">
    <property type="entry name" value="KISc"/>
    <property type="match status" value="1"/>
</dbReference>
<keyword evidence="4 10" id="KW-0547">Nucleotide-binding</keyword>
<accession>A0A8W8JTN4</accession>
<evidence type="ECO:0000259" key="13">
    <source>
        <dbReference type="PROSITE" id="PS50067"/>
    </source>
</evidence>
<feature type="region of interest" description="Disordered" evidence="12">
    <location>
        <begin position="1116"/>
        <end position="1138"/>
    </location>
</feature>
<keyword evidence="2" id="KW-0963">Cytoplasm</keyword>
<dbReference type="GO" id="GO:0007018">
    <property type="term" value="P:microtubule-based movement"/>
    <property type="evidence" value="ECO:0007669"/>
    <property type="project" value="InterPro"/>
</dbReference>
<dbReference type="AlphaFoldDB" id="A0A8W8JTN4"/>
<feature type="coiled-coil region" evidence="11">
    <location>
        <begin position="577"/>
        <end position="615"/>
    </location>
</feature>
<evidence type="ECO:0000256" key="4">
    <source>
        <dbReference type="ARBA" id="ARBA00022741"/>
    </source>
</evidence>
<evidence type="ECO:0000256" key="7">
    <source>
        <dbReference type="ARBA" id="ARBA00023175"/>
    </source>
</evidence>
<dbReference type="PROSITE" id="PS00411">
    <property type="entry name" value="KINESIN_MOTOR_1"/>
    <property type="match status" value="1"/>
</dbReference>
<evidence type="ECO:0000313" key="15">
    <source>
        <dbReference type="Proteomes" id="UP000005408"/>
    </source>
</evidence>
<dbReference type="GO" id="GO:0005829">
    <property type="term" value="C:cytosol"/>
    <property type="evidence" value="ECO:0007669"/>
    <property type="project" value="UniProtKB-ARBA"/>
</dbReference>
<proteinExistence type="inferred from homology"/>
<reference evidence="14" key="1">
    <citation type="submission" date="2022-08" db="UniProtKB">
        <authorList>
            <consortium name="EnsemblMetazoa"/>
        </authorList>
    </citation>
    <scope>IDENTIFICATION</scope>
    <source>
        <strain evidence="14">05x7-T-G4-1.051#20</strain>
    </source>
</reference>
<dbReference type="InterPro" id="IPR001752">
    <property type="entry name" value="Kinesin_motor_dom"/>
</dbReference>
<dbReference type="PANTHER" id="PTHR37739:SF8">
    <property type="entry name" value="KINESIN-LIKE PROTEIN KIN-12D"/>
    <property type="match status" value="1"/>
</dbReference>
<keyword evidence="7 10" id="KW-0505">Motor protein</keyword>
<feature type="domain" description="Kinesin motor" evidence="13">
    <location>
        <begin position="15"/>
        <end position="350"/>
    </location>
</feature>
<protein>
    <recommendedName>
        <fullName evidence="13">Kinesin motor domain-containing protein</fullName>
    </recommendedName>
</protein>
<dbReference type="InterPro" id="IPR027417">
    <property type="entry name" value="P-loop_NTPase"/>
</dbReference>
<feature type="compositionally biased region" description="Polar residues" evidence="12">
    <location>
        <begin position="558"/>
        <end position="570"/>
    </location>
</feature>
<evidence type="ECO:0000256" key="8">
    <source>
        <dbReference type="ARBA" id="ARBA00023212"/>
    </source>
</evidence>
<evidence type="ECO:0000256" key="12">
    <source>
        <dbReference type="SAM" id="MobiDB-lite"/>
    </source>
</evidence>
<dbReference type="EnsemblMetazoa" id="G20807.2">
    <property type="protein sequence ID" value="G20807.2:cds"/>
    <property type="gene ID" value="G20807"/>
</dbReference>
<feature type="compositionally biased region" description="Basic and acidic residues" evidence="12">
    <location>
        <begin position="1126"/>
        <end position="1138"/>
    </location>
</feature>
<dbReference type="GO" id="GO:0008017">
    <property type="term" value="F:microtubule binding"/>
    <property type="evidence" value="ECO:0007669"/>
    <property type="project" value="InterPro"/>
</dbReference>
<dbReference type="PANTHER" id="PTHR37739">
    <property type="entry name" value="KINESIN-LIKE PROTEIN KIN-12D"/>
    <property type="match status" value="1"/>
</dbReference>
<keyword evidence="3" id="KW-0493">Microtubule</keyword>
<feature type="coiled-coil region" evidence="11">
    <location>
        <begin position="933"/>
        <end position="981"/>
    </location>
</feature>
<dbReference type="OrthoDB" id="3176171at2759"/>
<feature type="coiled-coil region" evidence="11">
    <location>
        <begin position="708"/>
        <end position="904"/>
    </location>
</feature>
<keyword evidence="15" id="KW-1185">Reference proteome</keyword>
<dbReference type="InterPro" id="IPR044986">
    <property type="entry name" value="KIF15/KIN-12"/>
</dbReference>
<dbReference type="GO" id="GO:0000278">
    <property type="term" value="P:mitotic cell cycle"/>
    <property type="evidence" value="ECO:0007669"/>
    <property type="project" value="UniProtKB-ARBA"/>
</dbReference>
<evidence type="ECO:0000256" key="9">
    <source>
        <dbReference type="ARBA" id="ARBA00034488"/>
    </source>
</evidence>
<dbReference type="OMA" id="THIIACI"/>
<evidence type="ECO:0000256" key="6">
    <source>
        <dbReference type="ARBA" id="ARBA00023054"/>
    </source>
</evidence>
<feature type="coiled-coil region" evidence="11">
    <location>
        <begin position="1017"/>
        <end position="1115"/>
    </location>
</feature>
<dbReference type="InterPro" id="IPR019821">
    <property type="entry name" value="Kinesin_motor_CS"/>
</dbReference>
<evidence type="ECO:0000256" key="1">
    <source>
        <dbReference type="ARBA" id="ARBA00004186"/>
    </source>
</evidence>